<gene>
    <name evidence="2" type="ORF">HNR75_002386</name>
</gene>
<comment type="caution">
    <text evidence="2">The sequence shown here is derived from an EMBL/GenBank/DDBJ whole genome shotgun (WGS) entry which is preliminary data.</text>
</comment>
<keyword evidence="1" id="KW-0472">Membrane</keyword>
<keyword evidence="1" id="KW-1133">Transmembrane helix</keyword>
<dbReference type="EMBL" id="JACHGR010000008">
    <property type="protein sequence ID" value="MBB6056448.1"/>
    <property type="molecule type" value="Genomic_DNA"/>
</dbReference>
<evidence type="ECO:0000313" key="2">
    <source>
        <dbReference type="EMBL" id="MBB6056448.1"/>
    </source>
</evidence>
<proteinExistence type="predicted"/>
<sequence>MTQLFSLNHQHVWMFTLGLIKQMGGCFFIFSIKGEIQSSGGERGAIVQISSHSAAESVIIPLFSEIRGLFIPYPV</sequence>
<feature type="transmembrane region" description="Helical" evidence="1">
    <location>
        <begin position="12"/>
        <end position="32"/>
    </location>
</feature>
<accession>A0A841GBF4</accession>
<dbReference type="AlphaFoldDB" id="A0A841GBF4"/>
<evidence type="ECO:0000256" key="1">
    <source>
        <dbReference type="SAM" id="Phobius"/>
    </source>
</evidence>
<keyword evidence="1" id="KW-0812">Transmembrane</keyword>
<evidence type="ECO:0000313" key="3">
    <source>
        <dbReference type="Proteomes" id="UP000585721"/>
    </source>
</evidence>
<reference evidence="2 3" key="1">
    <citation type="submission" date="2020-08" db="EMBL/GenBank/DDBJ databases">
        <title>Genomic Encyclopedia of Type Strains, Phase IV (KMG-IV): sequencing the most valuable type-strain genomes for metagenomic binning, comparative biology and taxonomic classification.</title>
        <authorList>
            <person name="Goeker M."/>
        </authorList>
    </citation>
    <scope>NUCLEOTIDE SEQUENCE [LARGE SCALE GENOMIC DNA]</scope>
    <source>
        <strain evidence="2 3">DSM 22975</strain>
    </source>
</reference>
<name>A0A841GBF4_9GAMM</name>
<protein>
    <submittedName>
        <fullName evidence="2">Uncharacterized protein</fullName>
    </submittedName>
</protein>
<organism evidence="2 3">
    <name type="scientific">Tolumonas osonensis</name>
    <dbReference type="NCBI Taxonomy" id="675874"/>
    <lineage>
        <taxon>Bacteria</taxon>
        <taxon>Pseudomonadati</taxon>
        <taxon>Pseudomonadota</taxon>
        <taxon>Gammaproteobacteria</taxon>
        <taxon>Aeromonadales</taxon>
        <taxon>Aeromonadaceae</taxon>
        <taxon>Tolumonas</taxon>
    </lineage>
</organism>
<keyword evidence="3" id="KW-1185">Reference proteome</keyword>
<dbReference type="Proteomes" id="UP000585721">
    <property type="component" value="Unassembled WGS sequence"/>
</dbReference>